<evidence type="ECO:0000259" key="1">
    <source>
        <dbReference type="SMART" id="SM00849"/>
    </source>
</evidence>
<name>A0A0W8EAN0_9ZZZZ</name>
<reference evidence="2" key="1">
    <citation type="journal article" date="2015" name="Proc. Natl. Acad. Sci. U.S.A.">
        <title>Networks of energetic and metabolic interactions define dynamics in microbial communities.</title>
        <authorList>
            <person name="Embree M."/>
            <person name="Liu J.K."/>
            <person name="Al-Bassam M.M."/>
            <person name="Zengler K."/>
        </authorList>
    </citation>
    <scope>NUCLEOTIDE SEQUENCE</scope>
</reference>
<accession>A0A0W8EAN0</accession>
<dbReference type="EMBL" id="LNQE01001808">
    <property type="protein sequence ID" value="KUG05526.1"/>
    <property type="molecule type" value="Genomic_DNA"/>
</dbReference>
<protein>
    <submittedName>
        <fullName evidence="2">Metal-dependent hydrolase of the beta-lactamase superfamily i</fullName>
    </submittedName>
</protein>
<dbReference type="Gene3D" id="3.60.15.10">
    <property type="entry name" value="Ribonuclease Z/Hydroxyacylglutathione hydrolase-like"/>
    <property type="match status" value="1"/>
</dbReference>
<dbReference type="InterPro" id="IPR001279">
    <property type="entry name" value="Metallo-B-lactamas"/>
</dbReference>
<keyword evidence="2" id="KW-0378">Hydrolase</keyword>
<dbReference type="GO" id="GO:0016787">
    <property type="term" value="F:hydrolase activity"/>
    <property type="evidence" value="ECO:0007669"/>
    <property type="project" value="UniProtKB-KW"/>
</dbReference>
<dbReference type="PANTHER" id="PTHR42663">
    <property type="entry name" value="HYDROLASE C777.06C-RELATED-RELATED"/>
    <property type="match status" value="1"/>
</dbReference>
<feature type="domain" description="Metallo-beta-lactamase" evidence="1">
    <location>
        <begin position="35"/>
        <end position="221"/>
    </location>
</feature>
<organism evidence="2">
    <name type="scientific">hydrocarbon metagenome</name>
    <dbReference type="NCBI Taxonomy" id="938273"/>
    <lineage>
        <taxon>unclassified sequences</taxon>
        <taxon>metagenomes</taxon>
        <taxon>ecological metagenomes</taxon>
    </lineage>
</organism>
<dbReference type="SUPFAM" id="SSF56281">
    <property type="entry name" value="Metallo-hydrolase/oxidoreductase"/>
    <property type="match status" value="1"/>
</dbReference>
<gene>
    <name evidence="2" type="ORF">ASZ90_017029</name>
</gene>
<dbReference type="CDD" id="cd16279">
    <property type="entry name" value="metallo-hydrolase-like_MBL-fold"/>
    <property type="match status" value="1"/>
</dbReference>
<evidence type="ECO:0000313" key="2">
    <source>
        <dbReference type="EMBL" id="KUG05526.1"/>
    </source>
</evidence>
<dbReference type="AlphaFoldDB" id="A0A0W8EAN0"/>
<sequence>MKVTVLGTGDAIGTPKIGCACPQCRAAYEHGLQRLRTSFLVTYGGRAVLIDTTPDLRQQLLTHGSPRIDAVIWTHGHYDHFMGFGEFYRVQPMPRVYAAPAVLAYCGETFRFLNFPAHPVEPLRHVELFGLGVTLIPVNHPGAETYGVVITCKERKIGFTSDTNADLPRESLALLSGADLLFADALVLPSVHIDKHMNYDDACRLAARLEVNDFRCVHMSHTIPWDLPHTGRDGETFSL</sequence>
<dbReference type="SMART" id="SM00849">
    <property type="entry name" value="Lactamase_B"/>
    <property type="match status" value="1"/>
</dbReference>
<comment type="caution">
    <text evidence="2">The sequence shown here is derived from an EMBL/GenBank/DDBJ whole genome shotgun (WGS) entry which is preliminary data.</text>
</comment>
<proteinExistence type="predicted"/>
<dbReference type="PANTHER" id="PTHR42663:SF12">
    <property type="entry name" value="ATP-BINDING PROTEIN PHNP"/>
    <property type="match status" value="1"/>
</dbReference>
<dbReference type="Pfam" id="PF12706">
    <property type="entry name" value="Lactamase_B_2"/>
    <property type="match status" value="1"/>
</dbReference>
<dbReference type="InterPro" id="IPR036866">
    <property type="entry name" value="RibonucZ/Hydroxyglut_hydro"/>
</dbReference>